<dbReference type="InterPro" id="IPR013783">
    <property type="entry name" value="Ig-like_fold"/>
</dbReference>
<dbReference type="PROSITE" id="PS50088">
    <property type="entry name" value="ANK_REPEAT"/>
    <property type="match status" value="2"/>
</dbReference>
<dbReference type="InterPro" id="IPR014756">
    <property type="entry name" value="Ig_E-set"/>
</dbReference>
<dbReference type="PANTHER" id="PTHR24171:SF8">
    <property type="entry name" value="BRCA1-ASSOCIATED RING DOMAIN PROTEIN 1"/>
    <property type="match status" value="1"/>
</dbReference>
<feature type="repeat" description="ANK" evidence="3">
    <location>
        <begin position="1"/>
        <end position="29"/>
    </location>
</feature>
<dbReference type="PROSITE" id="PS50297">
    <property type="entry name" value="ANK_REP_REGION"/>
    <property type="match status" value="1"/>
</dbReference>
<feature type="repeat" description="ANK" evidence="3">
    <location>
        <begin position="32"/>
        <end position="64"/>
    </location>
</feature>
<gene>
    <name evidence="6" type="ORF">GBAR_LOCUS29039</name>
</gene>
<proteinExistence type="predicted"/>
<dbReference type="PROSITE" id="PS50194">
    <property type="entry name" value="FILAMIN_REPEAT"/>
    <property type="match status" value="1"/>
</dbReference>
<keyword evidence="7" id="KW-1185">Reference proteome</keyword>
<dbReference type="Gene3D" id="1.25.40.20">
    <property type="entry name" value="Ankyrin repeat-containing domain"/>
    <property type="match status" value="1"/>
</dbReference>
<dbReference type="Pfam" id="PF12796">
    <property type="entry name" value="Ank_2"/>
    <property type="match status" value="1"/>
</dbReference>
<dbReference type="Proteomes" id="UP001174909">
    <property type="component" value="Unassembled WGS sequence"/>
</dbReference>
<dbReference type="SUPFAM" id="SSF48403">
    <property type="entry name" value="Ankyrin repeat"/>
    <property type="match status" value="1"/>
</dbReference>
<dbReference type="Gene3D" id="2.60.40.10">
    <property type="entry name" value="Immunoglobulins"/>
    <property type="match status" value="1"/>
</dbReference>
<dbReference type="AlphaFoldDB" id="A0AA35TRF5"/>
<comment type="caution">
    <text evidence="6">The sequence shown here is derived from an EMBL/GenBank/DDBJ whole genome shotgun (WGS) entry which is preliminary data.</text>
</comment>
<feature type="region of interest" description="Disordered" evidence="5">
    <location>
        <begin position="113"/>
        <end position="143"/>
    </location>
</feature>
<evidence type="ECO:0000256" key="5">
    <source>
        <dbReference type="SAM" id="MobiDB-lite"/>
    </source>
</evidence>
<feature type="compositionally biased region" description="Polar residues" evidence="5">
    <location>
        <begin position="113"/>
        <end position="129"/>
    </location>
</feature>
<keyword evidence="1" id="KW-0677">Repeat</keyword>
<evidence type="ECO:0000256" key="4">
    <source>
        <dbReference type="PROSITE-ProRule" id="PRU00087"/>
    </source>
</evidence>
<dbReference type="SMART" id="SM00557">
    <property type="entry name" value="IG_FLMN"/>
    <property type="match status" value="1"/>
</dbReference>
<name>A0AA35TRF5_GEOBA</name>
<evidence type="ECO:0000256" key="3">
    <source>
        <dbReference type="PROSITE-ProRule" id="PRU00023"/>
    </source>
</evidence>
<organism evidence="6 7">
    <name type="scientific">Geodia barretti</name>
    <name type="common">Barrett's horny sponge</name>
    <dbReference type="NCBI Taxonomy" id="519541"/>
    <lineage>
        <taxon>Eukaryota</taxon>
        <taxon>Metazoa</taxon>
        <taxon>Porifera</taxon>
        <taxon>Demospongiae</taxon>
        <taxon>Heteroscleromorpha</taxon>
        <taxon>Tetractinellida</taxon>
        <taxon>Astrophorina</taxon>
        <taxon>Geodiidae</taxon>
        <taxon>Geodia</taxon>
    </lineage>
</organism>
<evidence type="ECO:0000256" key="1">
    <source>
        <dbReference type="ARBA" id="ARBA00022737"/>
    </source>
</evidence>
<evidence type="ECO:0000313" key="6">
    <source>
        <dbReference type="EMBL" id="CAI8053090.1"/>
    </source>
</evidence>
<dbReference type="InterPro" id="IPR002110">
    <property type="entry name" value="Ankyrin_rpt"/>
</dbReference>
<dbReference type="SUPFAM" id="SSF81296">
    <property type="entry name" value="E set domains"/>
    <property type="match status" value="1"/>
</dbReference>
<sequence length="219" mass="23917">PLYAACQNGHKQTVDVLLKNGANVNLTCTVDNLSSTLGRAAEKGHTEIVEKLISAGALINKHSYTCQVSGLGLTSATVNQPTHILVQLTDSSGRPYSLPLNVTAQLELISKTTPTNQPEATPTSLTVATPASRWPQSREPPSQYKVSYTPVSRGQHKLHVQVNDREINGSPFTVTVYSDPRQLGHPVRTVTGLDHPYYIAFNSHQEMIVSEYWVIECLS</sequence>
<reference evidence="6" key="1">
    <citation type="submission" date="2023-03" db="EMBL/GenBank/DDBJ databases">
        <authorList>
            <person name="Steffen K."/>
            <person name="Cardenas P."/>
        </authorList>
    </citation>
    <scope>NUCLEOTIDE SEQUENCE</scope>
</reference>
<evidence type="ECO:0000256" key="2">
    <source>
        <dbReference type="ARBA" id="ARBA00023043"/>
    </source>
</evidence>
<dbReference type="PANTHER" id="PTHR24171">
    <property type="entry name" value="ANKYRIN REPEAT DOMAIN-CONTAINING PROTEIN 39-RELATED"/>
    <property type="match status" value="1"/>
</dbReference>
<feature type="non-terminal residue" evidence="6">
    <location>
        <position position="1"/>
    </location>
</feature>
<protein>
    <submittedName>
        <fullName evidence="6">Ankyrin repeat domain-containing protein 29</fullName>
    </submittedName>
</protein>
<dbReference type="GO" id="GO:0004842">
    <property type="term" value="F:ubiquitin-protein transferase activity"/>
    <property type="evidence" value="ECO:0007669"/>
    <property type="project" value="TreeGrafter"/>
</dbReference>
<dbReference type="InterPro" id="IPR001298">
    <property type="entry name" value="Filamin/ABP280_rpt"/>
</dbReference>
<dbReference type="Pfam" id="PF00630">
    <property type="entry name" value="Filamin"/>
    <property type="match status" value="1"/>
</dbReference>
<keyword evidence="2 3" id="KW-0040">ANK repeat</keyword>
<evidence type="ECO:0000313" key="7">
    <source>
        <dbReference type="Proteomes" id="UP001174909"/>
    </source>
</evidence>
<dbReference type="EMBL" id="CASHTH010004071">
    <property type="protein sequence ID" value="CAI8053090.1"/>
    <property type="molecule type" value="Genomic_DNA"/>
</dbReference>
<dbReference type="InterPro" id="IPR017868">
    <property type="entry name" value="Filamin/ABP280_repeat-like"/>
</dbReference>
<dbReference type="SMART" id="SM00248">
    <property type="entry name" value="ANK"/>
    <property type="match status" value="2"/>
</dbReference>
<feature type="non-terminal residue" evidence="6">
    <location>
        <position position="219"/>
    </location>
</feature>
<dbReference type="GO" id="GO:0085020">
    <property type="term" value="P:protein K6-linked ubiquitination"/>
    <property type="evidence" value="ECO:0007669"/>
    <property type="project" value="TreeGrafter"/>
</dbReference>
<accession>A0AA35TRF5</accession>
<dbReference type="InterPro" id="IPR036770">
    <property type="entry name" value="Ankyrin_rpt-contain_sf"/>
</dbReference>
<feature type="repeat" description="Filamin" evidence="4">
    <location>
        <begin position="67"/>
        <end position="176"/>
    </location>
</feature>